<keyword evidence="1" id="KW-1133">Transmembrane helix</keyword>
<protein>
    <submittedName>
        <fullName evidence="2">Uncharacterized protein</fullName>
    </submittedName>
</protein>
<dbReference type="AlphaFoldDB" id="A0A645B6H0"/>
<dbReference type="EMBL" id="VSSQ01017912">
    <property type="protein sequence ID" value="MPM60658.1"/>
    <property type="molecule type" value="Genomic_DNA"/>
</dbReference>
<reference evidence="2" key="1">
    <citation type="submission" date="2019-08" db="EMBL/GenBank/DDBJ databases">
        <authorList>
            <person name="Kucharzyk K."/>
            <person name="Murdoch R.W."/>
            <person name="Higgins S."/>
            <person name="Loffler F."/>
        </authorList>
    </citation>
    <scope>NUCLEOTIDE SEQUENCE</scope>
</reference>
<sequence>MVPILLAVDASGVFASWQSSILGVIKPAGLMVSVVGIAVLAVLLVIQIMKAVAAHRTGNGEFQTHIMWIIAILAGIALLATFGSWGAGFFGG</sequence>
<proteinExistence type="predicted"/>
<comment type="caution">
    <text evidence="2">The sequence shown here is derived from an EMBL/GenBank/DDBJ whole genome shotgun (WGS) entry which is preliminary data.</text>
</comment>
<keyword evidence="1" id="KW-0472">Membrane</keyword>
<name>A0A645B6H0_9ZZZZ</name>
<evidence type="ECO:0000313" key="2">
    <source>
        <dbReference type="EMBL" id="MPM60658.1"/>
    </source>
</evidence>
<organism evidence="2">
    <name type="scientific">bioreactor metagenome</name>
    <dbReference type="NCBI Taxonomy" id="1076179"/>
    <lineage>
        <taxon>unclassified sequences</taxon>
        <taxon>metagenomes</taxon>
        <taxon>ecological metagenomes</taxon>
    </lineage>
</organism>
<gene>
    <name evidence="2" type="ORF">SDC9_107510</name>
</gene>
<feature type="transmembrane region" description="Helical" evidence="1">
    <location>
        <begin position="25"/>
        <end position="46"/>
    </location>
</feature>
<accession>A0A645B6H0</accession>
<feature type="transmembrane region" description="Helical" evidence="1">
    <location>
        <begin position="66"/>
        <end position="90"/>
    </location>
</feature>
<evidence type="ECO:0000256" key="1">
    <source>
        <dbReference type="SAM" id="Phobius"/>
    </source>
</evidence>
<keyword evidence="1" id="KW-0812">Transmembrane</keyword>